<feature type="transmembrane region" description="Helical" evidence="1">
    <location>
        <begin position="39"/>
        <end position="59"/>
    </location>
</feature>
<gene>
    <name evidence="2" type="ORF">A3A34_04005</name>
</gene>
<dbReference type="STRING" id="1798507.A3A34_04005"/>
<dbReference type="AlphaFoldDB" id="A0A1F6ENR1"/>
<organism evidence="2 3">
    <name type="scientific">Candidatus Kaiserbacteria bacterium RIFCSPLOWO2_01_FULL_50_24</name>
    <dbReference type="NCBI Taxonomy" id="1798507"/>
    <lineage>
        <taxon>Bacteria</taxon>
        <taxon>Candidatus Kaiseribacteriota</taxon>
    </lineage>
</organism>
<evidence type="ECO:0000313" key="3">
    <source>
        <dbReference type="Proteomes" id="UP000178587"/>
    </source>
</evidence>
<accession>A0A1F6ENR1</accession>
<keyword evidence="1" id="KW-1133">Transmembrane helix</keyword>
<reference evidence="2 3" key="1">
    <citation type="journal article" date="2016" name="Nat. Commun.">
        <title>Thousands of microbial genomes shed light on interconnected biogeochemical processes in an aquifer system.</title>
        <authorList>
            <person name="Anantharaman K."/>
            <person name="Brown C.T."/>
            <person name="Hug L.A."/>
            <person name="Sharon I."/>
            <person name="Castelle C.J."/>
            <person name="Probst A.J."/>
            <person name="Thomas B.C."/>
            <person name="Singh A."/>
            <person name="Wilkins M.J."/>
            <person name="Karaoz U."/>
            <person name="Brodie E.L."/>
            <person name="Williams K.H."/>
            <person name="Hubbard S.S."/>
            <person name="Banfield J.F."/>
        </authorList>
    </citation>
    <scope>NUCLEOTIDE SEQUENCE [LARGE SCALE GENOMIC DNA]</scope>
</reference>
<feature type="transmembrane region" description="Helical" evidence="1">
    <location>
        <begin position="65"/>
        <end position="89"/>
    </location>
</feature>
<dbReference type="Proteomes" id="UP000178587">
    <property type="component" value="Unassembled WGS sequence"/>
</dbReference>
<name>A0A1F6ENR1_9BACT</name>
<feature type="transmembrane region" description="Helical" evidence="1">
    <location>
        <begin position="134"/>
        <end position="158"/>
    </location>
</feature>
<keyword evidence="1" id="KW-0472">Membrane</keyword>
<feature type="transmembrane region" description="Helical" evidence="1">
    <location>
        <begin position="101"/>
        <end position="122"/>
    </location>
</feature>
<proteinExistence type="predicted"/>
<evidence type="ECO:0000256" key="1">
    <source>
        <dbReference type="SAM" id="Phobius"/>
    </source>
</evidence>
<keyword evidence="1" id="KW-0812">Transmembrane</keyword>
<dbReference type="EMBL" id="MFLU01000010">
    <property type="protein sequence ID" value="OGG74952.1"/>
    <property type="molecule type" value="Genomic_DNA"/>
</dbReference>
<comment type="caution">
    <text evidence="2">The sequence shown here is derived from an EMBL/GenBank/DDBJ whole genome shotgun (WGS) entry which is preliminary data.</text>
</comment>
<evidence type="ECO:0000313" key="2">
    <source>
        <dbReference type="EMBL" id="OGG74952.1"/>
    </source>
</evidence>
<sequence length="160" mass="17213">MDSLPISEWLPFVTMDWLILGGLVALVGIDSLRSGSRRAAALALAFPIAALLHISIGSARGVGELVVSLGATGQTIAFLVLALVLFFSFTRFTDSYDGGGFLHAALVGVATTVVVIVSWLSVPPLLEFWQPNAVIIALFGETYRFWWLFAGLVTLSFVRK</sequence>
<feature type="transmembrane region" description="Helical" evidence="1">
    <location>
        <begin position="12"/>
        <end position="32"/>
    </location>
</feature>
<protein>
    <submittedName>
        <fullName evidence="2">Uncharacterized protein</fullName>
    </submittedName>
</protein>